<feature type="transmembrane region" description="Helical" evidence="1">
    <location>
        <begin position="24"/>
        <end position="42"/>
    </location>
</feature>
<feature type="transmembrane region" description="Helical" evidence="1">
    <location>
        <begin position="181"/>
        <end position="207"/>
    </location>
</feature>
<sequence>MSDAPALSDPPSLAQAAPVAVRDYVATSLLLLCVSLTTVGLLWKLPVATTAATLALGAFAAFEFVRVPRLHLMTGAILGTVGLLAVFPSGDYLAVVKRAAEGTLIFGALFASVAFLQYPAVNSPSIRAAREFVVNQPAGRRYATLTFAAHFFGAVTNFATLSLLSTFLIGQKDQEARERMACAMIRGFALAAFWSPLFVAIAVVMYVLPQLGWLELAVPGMPLAFLLLGYGWLFDRVMNRPGRDSKGAAAGPTPAAVPARRLEGPVIARIGFLAFVIVGLILIASESLSISTPIALFLVLPLISIVWQWLLVRSASGGTMSRMADRVIVNVCNLRAEIVLFFSANFLGYALATAIDPEMVATLLLDLGIVGWLAIYLLLAVMLVCTMLMIHPLVLIVLLGQVFPGEAIGVHDVSLGLCMGLLWGVGTASTPTSGLTLFMSRILERSPWYVSWRLNGLYSFGGLIVGAAYISVLNRWLL</sequence>
<name>A0A1Y5THJ6_9PROT</name>
<accession>A0A1Y5THJ6</accession>
<feature type="transmembrane region" description="Helical" evidence="1">
    <location>
        <begin position="213"/>
        <end position="233"/>
    </location>
</feature>
<evidence type="ECO:0000256" key="1">
    <source>
        <dbReference type="SAM" id="Phobius"/>
    </source>
</evidence>
<dbReference type="OrthoDB" id="7832851at2"/>
<dbReference type="Proteomes" id="UP000193200">
    <property type="component" value="Unassembled WGS sequence"/>
</dbReference>
<keyword evidence="1" id="KW-0472">Membrane</keyword>
<feature type="transmembrane region" description="Helical" evidence="1">
    <location>
        <begin position="147"/>
        <end position="169"/>
    </location>
</feature>
<organism evidence="2 3">
    <name type="scientific">Oceanibacterium hippocampi</name>
    <dbReference type="NCBI Taxonomy" id="745714"/>
    <lineage>
        <taxon>Bacteria</taxon>
        <taxon>Pseudomonadati</taxon>
        <taxon>Pseudomonadota</taxon>
        <taxon>Alphaproteobacteria</taxon>
        <taxon>Sneathiellales</taxon>
        <taxon>Sneathiellaceae</taxon>
        <taxon>Oceanibacterium</taxon>
    </lineage>
</organism>
<dbReference type="AlphaFoldDB" id="A0A1Y5THJ6"/>
<feature type="transmembrane region" description="Helical" evidence="1">
    <location>
        <begin position="457"/>
        <end position="477"/>
    </location>
</feature>
<dbReference type="InParanoid" id="A0A1Y5THJ6"/>
<keyword evidence="3" id="KW-1185">Reference proteome</keyword>
<proteinExistence type="predicted"/>
<feature type="transmembrane region" description="Helical" evidence="1">
    <location>
        <begin position="415"/>
        <end position="437"/>
    </location>
</feature>
<feature type="transmembrane region" description="Helical" evidence="1">
    <location>
        <begin position="99"/>
        <end position="118"/>
    </location>
</feature>
<evidence type="ECO:0008006" key="4">
    <source>
        <dbReference type="Google" id="ProtNLM"/>
    </source>
</evidence>
<feature type="transmembrane region" description="Helical" evidence="1">
    <location>
        <begin position="333"/>
        <end position="355"/>
    </location>
</feature>
<gene>
    <name evidence="2" type="ORF">OCH7691_02875</name>
</gene>
<keyword evidence="1" id="KW-1133">Transmembrane helix</keyword>
<feature type="transmembrane region" description="Helical" evidence="1">
    <location>
        <begin position="266"/>
        <end position="284"/>
    </location>
</feature>
<evidence type="ECO:0000313" key="3">
    <source>
        <dbReference type="Proteomes" id="UP000193200"/>
    </source>
</evidence>
<feature type="transmembrane region" description="Helical" evidence="1">
    <location>
        <begin position="375"/>
        <end position="403"/>
    </location>
</feature>
<reference evidence="2 3" key="1">
    <citation type="submission" date="2017-03" db="EMBL/GenBank/DDBJ databases">
        <authorList>
            <person name="Afonso C.L."/>
            <person name="Miller P.J."/>
            <person name="Scott M.A."/>
            <person name="Spackman E."/>
            <person name="Goraichik I."/>
            <person name="Dimitrov K.M."/>
            <person name="Suarez D.L."/>
            <person name="Swayne D.E."/>
        </authorList>
    </citation>
    <scope>NUCLEOTIDE SEQUENCE [LARGE SCALE GENOMIC DNA]</scope>
    <source>
        <strain evidence="2 3">CECT 7691</strain>
    </source>
</reference>
<feature type="transmembrane region" description="Helical" evidence="1">
    <location>
        <begin position="47"/>
        <end position="64"/>
    </location>
</feature>
<dbReference type="RefSeq" id="WP_085884198.1">
    <property type="nucleotide sequence ID" value="NZ_FWFR01000002.1"/>
</dbReference>
<feature type="transmembrane region" description="Helical" evidence="1">
    <location>
        <begin position="70"/>
        <end position="87"/>
    </location>
</feature>
<dbReference type="EMBL" id="FWFR01000002">
    <property type="protein sequence ID" value="SLN63802.1"/>
    <property type="molecule type" value="Genomic_DNA"/>
</dbReference>
<feature type="transmembrane region" description="Helical" evidence="1">
    <location>
        <begin position="290"/>
        <end position="312"/>
    </location>
</feature>
<keyword evidence="1" id="KW-0812">Transmembrane</keyword>
<evidence type="ECO:0000313" key="2">
    <source>
        <dbReference type="EMBL" id="SLN63802.1"/>
    </source>
</evidence>
<protein>
    <recommendedName>
        <fullName evidence="4">Citrate transporter</fullName>
    </recommendedName>
</protein>